<proteinExistence type="predicted"/>
<keyword evidence="3" id="KW-1185">Reference proteome</keyword>
<comment type="caution">
    <text evidence="2">The sequence shown here is derived from an EMBL/GenBank/DDBJ whole genome shotgun (WGS) entry which is preliminary data.</text>
</comment>
<protein>
    <submittedName>
        <fullName evidence="2">Uncharacterized protein</fullName>
    </submittedName>
</protein>
<accession>A0AAD5N592</accession>
<evidence type="ECO:0000256" key="1">
    <source>
        <dbReference type="SAM" id="MobiDB-lite"/>
    </source>
</evidence>
<gene>
    <name evidence="2" type="ORF">KIN20_022017</name>
</gene>
<dbReference type="Proteomes" id="UP001196413">
    <property type="component" value="Unassembled WGS sequence"/>
</dbReference>
<reference evidence="2" key="1">
    <citation type="submission" date="2021-06" db="EMBL/GenBank/DDBJ databases">
        <title>Parelaphostrongylus tenuis whole genome reference sequence.</title>
        <authorList>
            <person name="Garwood T.J."/>
            <person name="Larsen P.A."/>
            <person name="Fountain-Jones N.M."/>
            <person name="Garbe J.R."/>
            <person name="Macchietto M.G."/>
            <person name="Kania S.A."/>
            <person name="Gerhold R.W."/>
            <person name="Richards J.E."/>
            <person name="Wolf T.M."/>
        </authorList>
    </citation>
    <scope>NUCLEOTIDE SEQUENCE</scope>
    <source>
        <strain evidence="2">MNPRO001-30</strain>
        <tissue evidence="2">Meninges</tissue>
    </source>
</reference>
<evidence type="ECO:0000313" key="3">
    <source>
        <dbReference type="Proteomes" id="UP001196413"/>
    </source>
</evidence>
<feature type="region of interest" description="Disordered" evidence="1">
    <location>
        <begin position="44"/>
        <end position="76"/>
    </location>
</feature>
<sequence length="76" mass="8351">MVARSLVVNAVQDGRADEKGLEEARYRCLLLSRSYVSGNALARLPPGLQGGSSRPPFTVIHKKRNPQGTAKQRVNY</sequence>
<organism evidence="2 3">
    <name type="scientific">Parelaphostrongylus tenuis</name>
    <name type="common">Meningeal worm</name>
    <dbReference type="NCBI Taxonomy" id="148309"/>
    <lineage>
        <taxon>Eukaryota</taxon>
        <taxon>Metazoa</taxon>
        <taxon>Ecdysozoa</taxon>
        <taxon>Nematoda</taxon>
        <taxon>Chromadorea</taxon>
        <taxon>Rhabditida</taxon>
        <taxon>Rhabditina</taxon>
        <taxon>Rhabditomorpha</taxon>
        <taxon>Strongyloidea</taxon>
        <taxon>Metastrongylidae</taxon>
        <taxon>Parelaphostrongylus</taxon>
    </lineage>
</organism>
<name>A0AAD5N592_PARTN</name>
<evidence type="ECO:0000313" key="2">
    <source>
        <dbReference type="EMBL" id="KAJ1362466.1"/>
    </source>
</evidence>
<dbReference type="AlphaFoldDB" id="A0AAD5N592"/>
<feature type="compositionally biased region" description="Polar residues" evidence="1">
    <location>
        <begin position="66"/>
        <end position="76"/>
    </location>
</feature>
<dbReference type="EMBL" id="JAHQIW010004451">
    <property type="protein sequence ID" value="KAJ1362466.1"/>
    <property type="molecule type" value="Genomic_DNA"/>
</dbReference>